<gene>
    <name evidence="1" type="ORF">GC098_35725</name>
</gene>
<sequence length="65" mass="7722">MAKSDDLVKYITQQVVTYIETPREVRQQVKAISKEQRESWQTRWFGMLPLATRMLIDQAKPKKVK</sequence>
<evidence type="ECO:0000313" key="2">
    <source>
        <dbReference type="Proteomes" id="UP000616779"/>
    </source>
</evidence>
<dbReference type="InterPro" id="IPR025622">
    <property type="entry name" value="YqzE"/>
</dbReference>
<reference evidence="1 2" key="1">
    <citation type="submission" date="2019-10" db="EMBL/GenBank/DDBJ databases">
        <title>Description of Paenibacillus terrestris sp. nov.</title>
        <authorList>
            <person name="Carlier A."/>
            <person name="Qi S."/>
        </authorList>
    </citation>
    <scope>NUCLEOTIDE SEQUENCE [LARGE SCALE GENOMIC DNA]</scope>
    <source>
        <strain evidence="1 2">LMG 31458</strain>
    </source>
</reference>
<accession>A0ABX1Y993</accession>
<proteinExistence type="predicted"/>
<dbReference type="RefSeq" id="WP_171649191.1">
    <property type="nucleotide sequence ID" value="NZ_WHOA01000243.1"/>
</dbReference>
<keyword evidence="2" id="KW-1185">Reference proteome</keyword>
<protein>
    <submittedName>
        <fullName evidence="1">YqzE family protein</fullName>
    </submittedName>
</protein>
<name>A0ABX1Y993_9BACL</name>
<evidence type="ECO:0000313" key="1">
    <source>
        <dbReference type="EMBL" id="NOU76651.1"/>
    </source>
</evidence>
<comment type="caution">
    <text evidence="1">The sequence shown here is derived from an EMBL/GenBank/DDBJ whole genome shotgun (WGS) entry which is preliminary data.</text>
</comment>
<dbReference type="Proteomes" id="UP000616779">
    <property type="component" value="Unassembled WGS sequence"/>
</dbReference>
<organism evidence="1 2">
    <name type="scientific">Paenibacillus phytorum</name>
    <dbReference type="NCBI Taxonomy" id="2654977"/>
    <lineage>
        <taxon>Bacteria</taxon>
        <taxon>Bacillati</taxon>
        <taxon>Bacillota</taxon>
        <taxon>Bacilli</taxon>
        <taxon>Bacillales</taxon>
        <taxon>Paenibacillaceae</taxon>
        <taxon>Paenibacillus</taxon>
    </lineage>
</organism>
<dbReference type="Pfam" id="PF14038">
    <property type="entry name" value="YqzE"/>
    <property type="match status" value="1"/>
</dbReference>
<dbReference type="EMBL" id="WHOA01000243">
    <property type="protein sequence ID" value="NOU76651.1"/>
    <property type="molecule type" value="Genomic_DNA"/>
</dbReference>